<dbReference type="GO" id="GO:0006508">
    <property type="term" value="P:proteolysis"/>
    <property type="evidence" value="ECO:0007669"/>
    <property type="project" value="InterPro"/>
</dbReference>
<gene>
    <name evidence="2" type="ORF">H9702_07170</name>
</gene>
<dbReference type="GO" id="GO:0008233">
    <property type="term" value="F:peptidase activity"/>
    <property type="evidence" value="ECO:0007669"/>
    <property type="project" value="InterPro"/>
</dbReference>
<accession>A0A9D2SVP6</accession>
<proteinExistence type="predicted"/>
<protein>
    <submittedName>
        <fullName evidence="2">M15 family metallopeptidase</fullName>
    </submittedName>
</protein>
<dbReference type="Pfam" id="PF02557">
    <property type="entry name" value="VanY"/>
    <property type="match status" value="1"/>
</dbReference>
<dbReference type="PANTHER" id="PTHR34385:SF1">
    <property type="entry name" value="PEPTIDOGLYCAN L-ALANYL-D-GLUTAMATE ENDOPEPTIDASE CWLK"/>
    <property type="match status" value="1"/>
</dbReference>
<dbReference type="InterPro" id="IPR003709">
    <property type="entry name" value="VanY-like_core_dom"/>
</dbReference>
<evidence type="ECO:0000259" key="1">
    <source>
        <dbReference type="Pfam" id="PF02557"/>
    </source>
</evidence>
<evidence type="ECO:0000313" key="3">
    <source>
        <dbReference type="Proteomes" id="UP000823896"/>
    </source>
</evidence>
<organism evidence="2 3">
    <name type="scientific">Candidatus Merdibacter merdavium</name>
    <dbReference type="NCBI Taxonomy" id="2838692"/>
    <lineage>
        <taxon>Bacteria</taxon>
        <taxon>Bacillati</taxon>
        <taxon>Bacillota</taxon>
        <taxon>Erysipelotrichia</taxon>
        <taxon>Erysipelotrichales</taxon>
        <taxon>Erysipelotrichaceae</taxon>
        <taxon>Merdibacter</taxon>
    </lineage>
</organism>
<reference evidence="2" key="2">
    <citation type="submission" date="2021-04" db="EMBL/GenBank/DDBJ databases">
        <authorList>
            <person name="Gilroy R."/>
        </authorList>
    </citation>
    <scope>NUCLEOTIDE SEQUENCE</scope>
    <source>
        <strain evidence="2">CHK187-11901</strain>
    </source>
</reference>
<dbReference type="InterPro" id="IPR009045">
    <property type="entry name" value="Zn_M74/Hedgehog-like"/>
</dbReference>
<dbReference type="Gene3D" id="3.30.1380.10">
    <property type="match status" value="1"/>
</dbReference>
<dbReference type="Proteomes" id="UP000823896">
    <property type="component" value="Unassembled WGS sequence"/>
</dbReference>
<feature type="domain" description="D-alanyl-D-alanine carboxypeptidase-like core" evidence="1">
    <location>
        <begin position="185"/>
        <end position="332"/>
    </location>
</feature>
<dbReference type="CDD" id="cd14852">
    <property type="entry name" value="LD-carboxypeptidase"/>
    <property type="match status" value="1"/>
</dbReference>
<evidence type="ECO:0000313" key="2">
    <source>
        <dbReference type="EMBL" id="HJC36897.1"/>
    </source>
</evidence>
<sequence>MFLKRLSLIAGLLAVFAVCFYWMNQSYDPLARYPYADEVDREVLLKYLDQEDINYLISQQIRPEEIMPFIEQENFEITNTRWYALAMKTQEDDAAYIINFINEYKSRLDYSTLETMLTHYSYNDLIRYFESSDDYDEDSQLVSDPSYAYLVLQDHQTVFNYEPSSLTLLQHVPVVSTSGQSKGFYLCENAVDALRRLLSDATEINGEEGGGLRVAQAYTSFESQVALYEEAQEIYEDAVSWYDDVPGESEFQLGYTVRFELDDGWEENIEKARDGERFDYSEAETALTDLQRQQISWLRENAYRYGFVIRYEEGKELLTGKAWQPFTLRYVGEENARAMHDGDLCMEEMTFSEG</sequence>
<dbReference type="InterPro" id="IPR058193">
    <property type="entry name" value="VanY/YodJ_core_dom"/>
</dbReference>
<dbReference type="InterPro" id="IPR052179">
    <property type="entry name" value="DD-CPase-like"/>
</dbReference>
<name>A0A9D2SVP6_9FIRM</name>
<dbReference type="AlphaFoldDB" id="A0A9D2SVP6"/>
<comment type="caution">
    <text evidence="2">The sequence shown here is derived from an EMBL/GenBank/DDBJ whole genome shotgun (WGS) entry which is preliminary data.</text>
</comment>
<dbReference type="PANTHER" id="PTHR34385">
    <property type="entry name" value="D-ALANYL-D-ALANINE CARBOXYPEPTIDASE"/>
    <property type="match status" value="1"/>
</dbReference>
<reference evidence="2" key="1">
    <citation type="journal article" date="2021" name="PeerJ">
        <title>Extensive microbial diversity within the chicken gut microbiome revealed by metagenomics and culture.</title>
        <authorList>
            <person name="Gilroy R."/>
            <person name="Ravi A."/>
            <person name="Getino M."/>
            <person name="Pursley I."/>
            <person name="Horton D.L."/>
            <person name="Alikhan N.F."/>
            <person name="Baker D."/>
            <person name="Gharbi K."/>
            <person name="Hall N."/>
            <person name="Watson M."/>
            <person name="Adriaenssens E.M."/>
            <person name="Foster-Nyarko E."/>
            <person name="Jarju S."/>
            <person name="Secka A."/>
            <person name="Antonio M."/>
            <person name="Oren A."/>
            <person name="Chaudhuri R.R."/>
            <person name="La Ragione R."/>
            <person name="Hildebrand F."/>
            <person name="Pallen M.J."/>
        </authorList>
    </citation>
    <scope>NUCLEOTIDE SEQUENCE</scope>
    <source>
        <strain evidence="2">CHK187-11901</strain>
    </source>
</reference>
<dbReference type="SUPFAM" id="SSF55166">
    <property type="entry name" value="Hedgehog/DD-peptidase"/>
    <property type="match status" value="1"/>
</dbReference>
<dbReference type="EMBL" id="DWWM01000044">
    <property type="protein sequence ID" value="HJC36897.1"/>
    <property type="molecule type" value="Genomic_DNA"/>
</dbReference>